<evidence type="ECO:0000313" key="6">
    <source>
        <dbReference type="Proteomes" id="UP000634134"/>
    </source>
</evidence>
<name>A0ABR9W8T7_9BACT</name>
<dbReference type="SUPFAM" id="SSF51735">
    <property type="entry name" value="NAD(P)-binding Rossmann-fold domains"/>
    <property type="match status" value="1"/>
</dbReference>
<dbReference type="InterPro" id="IPR036291">
    <property type="entry name" value="NAD(P)-bd_dom_sf"/>
</dbReference>
<dbReference type="PRINTS" id="PR00080">
    <property type="entry name" value="SDRFAMILY"/>
</dbReference>
<dbReference type="EMBL" id="JACYGY010000001">
    <property type="protein sequence ID" value="MBE9461892.1"/>
    <property type="molecule type" value="Genomic_DNA"/>
</dbReference>
<dbReference type="PRINTS" id="PR00081">
    <property type="entry name" value="GDHRDH"/>
</dbReference>
<keyword evidence="2" id="KW-0560">Oxidoreductase</keyword>
<feature type="domain" description="Ketoreductase" evidence="4">
    <location>
        <begin position="6"/>
        <end position="181"/>
    </location>
</feature>
<comment type="caution">
    <text evidence="5">The sequence shown here is derived from an EMBL/GenBank/DDBJ whole genome shotgun (WGS) entry which is preliminary data.</text>
</comment>
<reference evidence="6" key="1">
    <citation type="submission" date="2023-07" db="EMBL/GenBank/DDBJ databases">
        <title>Dyadobacter sp. nov 'subterranea' isolated from contaminted grondwater.</title>
        <authorList>
            <person name="Szabo I."/>
            <person name="Al-Omari J."/>
            <person name="Szerdahelyi S.G."/>
            <person name="Rado J."/>
        </authorList>
    </citation>
    <scope>NUCLEOTIDE SEQUENCE [LARGE SCALE GENOMIC DNA]</scope>
    <source>
        <strain evidence="6">UP-52</strain>
    </source>
</reference>
<accession>A0ABR9W8T7</accession>
<protein>
    <submittedName>
        <fullName evidence="5">SDR family NAD(P)-dependent oxidoreductase</fullName>
    </submittedName>
</protein>
<proteinExistence type="inferred from homology"/>
<organism evidence="5 6">
    <name type="scientific">Dyadobacter subterraneus</name>
    <dbReference type="NCBI Taxonomy" id="2773304"/>
    <lineage>
        <taxon>Bacteria</taxon>
        <taxon>Pseudomonadati</taxon>
        <taxon>Bacteroidota</taxon>
        <taxon>Cytophagia</taxon>
        <taxon>Cytophagales</taxon>
        <taxon>Spirosomataceae</taxon>
        <taxon>Dyadobacter</taxon>
    </lineage>
</organism>
<dbReference type="PROSITE" id="PS00061">
    <property type="entry name" value="ADH_SHORT"/>
    <property type="match status" value="1"/>
</dbReference>
<dbReference type="Pfam" id="PF00106">
    <property type="entry name" value="adh_short"/>
    <property type="match status" value="1"/>
</dbReference>
<dbReference type="Proteomes" id="UP000634134">
    <property type="component" value="Unassembled WGS sequence"/>
</dbReference>
<comment type="similarity">
    <text evidence="1 3">Belongs to the short-chain dehydrogenases/reductases (SDR) family.</text>
</comment>
<sequence length="248" mass="26787">MKTNGNTILITGGGSGIGFEIAKEFSENNHVILTGRTDKKLLEAASQLQNVTTVTMDVTDEKDIEQLAEYLASTFPKLNVLINNAGMAYAYDMTVPGIDAHQKAFEEINTNYLAVIRLTEKLLPLLGNQQEAAIVNVSSVGAFVPGKILSTYSASKAALHSYTQTLRLSLANSGISVFELMPPLVNTEFSKEIGGEHGIHPQVVAQDLMNAFIDDNFEIHVGQTADLYKLHLSSPSDALAVMNNFLGS</sequence>
<dbReference type="InterPro" id="IPR002347">
    <property type="entry name" value="SDR_fam"/>
</dbReference>
<evidence type="ECO:0000259" key="4">
    <source>
        <dbReference type="SMART" id="SM00822"/>
    </source>
</evidence>
<dbReference type="Gene3D" id="3.40.50.720">
    <property type="entry name" value="NAD(P)-binding Rossmann-like Domain"/>
    <property type="match status" value="1"/>
</dbReference>
<keyword evidence="6" id="KW-1185">Reference proteome</keyword>
<dbReference type="InterPro" id="IPR020904">
    <property type="entry name" value="Sc_DH/Rdtase_CS"/>
</dbReference>
<evidence type="ECO:0000256" key="3">
    <source>
        <dbReference type="RuleBase" id="RU000363"/>
    </source>
</evidence>
<gene>
    <name evidence="5" type="ORF">IEE83_08355</name>
</gene>
<dbReference type="RefSeq" id="WP_194120138.1">
    <property type="nucleotide sequence ID" value="NZ_JACYGY010000001.1"/>
</dbReference>
<evidence type="ECO:0000313" key="5">
    <source>
        <dbReference type="EMBL" id="MBE9461892.1"/>
    </source>
</evidence>
<dbReference type="InterPro" id="IPR057326">
    <property type="entry name" value="KR_dom"/>
</dbReference>
<evidence type="ECO:0000256" key="1">
    <source>
        <dbReference type="ARBA" id="ARBA00006484"/>
    </source>
</evidence>
<dbReference type="PANTHER" id="PTHR44196:SF1">
    <property type="entry name" value="DEHYDROGENASE_REDUCTASE SDR FAMILY MEMBER 7B"/>
    <property type="match status" value="1"/>
</dbReference>
<dbReference type="PANTHER" id="PTHR44196">
    <property type="entry name" value="DEHYDROGENASE/REDUCTASE SDR FAMILY MEMBER 7B"/>
    <property type="match status" value="1"/>
</dbReference>
<dbReference type="SMART" id="SM00822">
    <property type="entry name" value="PKS_KR"/>
    <property type="match status" value="1"/>
</dbReference>
<evidence type="ECO:0000256" key="2">
    <source>
        <dbReference type="ARBA" id="ARBA00023002"/>
    </source>
</evidence>